<keyword evidence="2" id="KW-1185">Reference proteome</keyword>
<organism evidence="1 2">
    <name type="scientific">Flavobacterium bizetiae</name>
    <dbReference type="NCBI Taxonomy" id="2704140"/>
    <lineage>
        <taxon>Bacteria</taxon>
        <taxon>Pseudomonadati</taxon>
        <taxon>Bacteroidota</taxon>
        <taxon>Flavobacteriia</taxon>
        <taxon>Flavobacteriales</taxon>
        <taxon>Flavobacteriaceae</taxon>
        <taxon>Flavobacterium</taxon>
    </lineage>
</organism>
<sequence>MQSKTFNLFETILNILAQNYNKSFSLEDLTAKLSCISNDLYSNGELIAKKREDQAQVLEALIRLNDIGLIFLDSSNDKSFITLRGLIIANSEFFYN</sequence>
<reference evidence="1 2" key="1">
    <citation type="submission" date="2020-02" db="EMBL/GenBank/DDBJ databases">
        <authorList>
            <person name="Criscuolo A."/>
        </authorList>
    </citation>
    <scope>NUCLEOTIDE SEQUENCE [LARGE SCALE GENOMIC DNA]</scope>
    <source>
        <strain evidence="1">CIP105534</strain>
    </source>
</reference>
<dbReference type="Proteomes" id="UP000479938">
    <property type="component" value="Unassembled WGS sequence"/>
</dbReference>
<proteinExistence type="predicted"/>
<evidence type="ECO:0000313" key="1">
    <source>
        <dbReference type="EMBL" id="CAA9194893.1"/>
    </source>
</evidence>
<accession>A0A6J4G788</accession>
<dbReference type="RefSeq" id="WP_173969157.1">
    <property type="nucleotide sequence ID" value="NZ_CADCSU010000030.1"/>
</dbReference>
<name>A0A6J4G788_9FLAO</name>
<dbReference type="AlphaFoldDB" id="A0A6J4G788"/>
<protein>
    <submittedName>
        <fullName evidence="1">Uncharacterized protein</fullName>
    </submittedName>
</protein>
<gene>
    <name evidence="1" type="ORF">FLA105534_00378</name>
</gene>
<dbReference type="EMBL" id="CADCSU010000030">
    <property type="protein sequence ID" value="CAA9194893.1"/>
    <property type="molecule type" value="Genomic_DNA"/>
</dbReference>
<evidence type="ECO:0000313" key="2">
    <source>
        <dbReference type="Proteomes" id="UP000479938"/>
    </source>
</evidence>